<dbReference type="InterPro" id="IPR042099">
    <property type="entry name" value="ANL_N_sf"/>
</dbReference>
<evidence type="ECO:0000313" key="3">
    <source>
        <dbReference type="Proteomes" id="UP001214441"/>
    </source>
</evidence>
<gene>
    <name evidence="2" type="ORF">NMN56_001020</name>
</gene>
<reference evidence="2 3" key="1">
    <citation type="submission" date="2023-05" db="EMBL/GenBank/DDBJ databases">
        <title>Streptantibioticus silvisoli sp. nov., acidotolerant actinomycetes 1 from pine litter.</title>
        <authorList>
            <person name="Swiecimska M."/>
            <person name="Golinska P."/>
            <person name="Sangal V."/>
            <person name="Wachnowicz B."/>
            <person name="Goodfellow M."/>
        </authorList>
    </citation>
    <scope>NUCLEOTIDE SEQUENCE [LARGE SCALE GENOMIC DNA]</scope>
    <source>
        <strain evidence="2 3">DSM 42109</strain>
    </source>
</reference>
<organism evidence="2 3">
    <name type="scientific">Streptomyces iconiensis</name>
    <dbReference type="NCBI Taxonomy" id="1384038"/>
    <lineage>
        <taxon>Bacteria</taxon>
        <taxon>Bacillati</taxon>
        <taxon>Actinomycetota</taxon>
        <taxon>Actinomycetes</taxon>
        <taxon>Kitasatosporales</taxon>
        <taxon>Streptomycetaceae</taxon>
        <taxon>Streptomyces</taxon>
    </lineage>
</organism>
<dbReference type="Proteomes" id="UP001214441">
    <property type="component" value="Unassembled WGS sequence"/>
</dbReference>
<keyword evidence="3" id="KW-1185">Reference proteome</keyword>
<dbReference type="SUPFAM" id="SSF56801">
    <property type="entry name" value="Acetyl-CoA synthetase-like"/>
    <property type="match status" value="1"/>
</dbReference>
<dbReference type="PANTHER" id="PTHR43845">
    <property type="entry name" value="BLR5969 PROTEIN"/>
    <property type="match status" value="1"/>
</dbReference>
<feature type="domain" description="AMP-dependent synthetase/ligase" evidence="1">
    <location>
        <begin position="80"/>
        <end position="252"/>
    </location>
</feature>
<accession>A0ABT6ZP12</accession>
<sequence>MKKAPLAEVPQLGQWRDLTELGELQEDRLPAAMEWAARSPYYREPFGDLTRVKTVGDLDGLPVITKRDLRRAYPFGLLAVEREHLATYHESSGTSGKPTSSFFTADDWHDVVDRFTRSAIGIAPSDTMLVRTPYAMLPTGHQAHQGALYKGATVVPADNRSLVVTHSRVVQLLHDLDITLAWCMPTECLLWAAAARAAGLSPDRDFPSLRGLMAVGEPLSPARRDLIQRVWGGVPVVQDYGSTETGSLAGECSQGRLHLWADRFIPQVYDPQTGRSSLTGTGELTVTTLYREAMPLLRYNIEDQVRISDEDCACGWRLPVLEVLGRDATSCVVGGTRVTQSRLEELVFGRLEPYGVMFWRARAREDHLEIEFEVADRRREAAAELTSAVREELGVTSRTTGVAPGSLVPIEALTRTHDFVKPRNLFGADEDWGKAVSYW</sequence>
<name>A0ABT6ZP12_9ACTN</name>
<evidence type="ECO:0000259" key="1">
    <source>
        <dbReference type="Pfam" id="PF00501"/>
    </source>
</evidence>
<dbReference type="PANTHER" id="PTHR43845:SF1">
    <property type="entry name" value="BLR5969 PROTEIN"/>
    <property type="match status" value="1"/>
</dbReference>
<proteinExistence type="predicted"/>
<dbReference type="Pfam" id="PF00501">
    <property type="entry name" value="AMP-binding"/>
    <property type="match status" value="1"/>
</dbReference>
<evidence type="ECO:0000313" key="2">
    <source>
        <dbReference type="EMBL" id="MDJ1130554.1"/>
    </source>
</evidence>
<dbReference type="Gene3D" id="3.40.50.12780">
    <property type="entry name" value="N-terminal domain of ligase-like"/>
    <property type="match status" value="1"/>
</dbReference>
<dbReference type="InterPro" id="IPR000873">
    <property type="entry name" value="AMP-dep_synth/lig_dom"/>
</dbReference>
<dbReference type="EMBL" id="JANCPR020000001">
    <property type="protein sequence ID" value="MDJ1130554.1"/>
    <property type="molecule type" value="Genomic_DNA"/>
</dbReference>
<comment type="caution">
    <text evidence="2">The sequence shown here is derived from an EMBL/GenBank/DDBJ whole genome shotgun (WGS) entry which is preliminary data.</text>
</comment>
<dbReference type="RefSeq" id="WP_274039769.1">
    <property type="nucleotide sequence ID" value="NZ_JANCPR020000001.1"/>
</dbReference>
<protein>
    <submittedName>
        <fullName evidence="2">AMP-binding protein</fullName>
    </submittedName>
</protein>